<name>A0A0N7L8Y7_9BASI</name>
<evidence type="ECO:0000313" key="1">
    <source>
        <dbReference type="EMBL" id="CEH12298.1"/>
    </source>
</evidence>
<dbReference type="Proteomes" id="UP000054845">
    <property type="component" value="Unassembled WGS sequence"/>
</dbReference>
<evidence type="ECO:0000313" key="2">
    <source>
        <dbReference type="Proteomes" id="UP000054845"/>
    </source>
</evidence>
<sequence>MVWAGIEAGSTGKRGRKHLEWRSHAELWQWLDQARSSGAIEAKGMQWMGVTGRDLILGRTEKEWAEAMVAYKAWLEQSAPVEETIWEIFERRAWSEEEVPAWRGHPAYQAFEMAFAMLAITSAFRIAQGSSYFASYQARLVAQRQSWTGESF</sequence>
<reference evidence="2" key="1">
    <citation type="submission" date="2014-09" db="EMBL/GenBank/DDBJ databases">
        <authorList>
            <person name="Sharma Rahul"/>
            <person name="Thines Marco"/>
        </authorList>
    </citation>
    <scope>NUCLEOTIDE SEQUENCE [LARGE SCALE GENOMIC DNA]</scope>
</reference>
<proteinExistence type="predicted"/>
<dbReference type="AlphaFoldDB" id="A0A0N7L8Y7"/>
<protein>
    <submittedName>
        <fullName evidence="1">Uncharacterized protein</fullName>
    </submittedName>
</protein>
<accession>A0A0N7L8Y7</accession>
<organism evidence="1 2">
    <name type="scientific">Ceraceosorus bombacis</name>
    <dbReference type="NCBI Taxonomy" id="401625"/>
    <lineage>
        <taxon>Eukaryota</taxon>
        <taxon>Fungi</taxon>
        <taxon>Dikarya</taxon>
        <taxon>Basidiomycota</taxon>
        <taxon>Ustilaginomycotina</taxon>
        <taxon>Exobasidiomycetes</taxon>
        <taxon>Ceraceosorales</taxon>
        <taxon>Ceraceosoraceae</taxon>
        <taxon>Ceraceosorus</taxon>
    </lineage>
</organism>
<dbReference type="EMBL" id="CCYA01000149">
    <property type="protein sequence ID" value="CEH12298.1"/>
    <property type="molecule type" value="Genomic_DNA"/>
</dbReference>
<keyword evidence="2" id="KW-1185">Reference proteome</keyword>